<protein>
    <submittedName>
        <fullName evidence="3">D-aspartate ligase</fullName>
    </submittedName>
</protein>
<dbReference type="RefSeq" id="WP_125403283.1">
    <property type="nucleotide sequence ID" value="NZ_JBEHHI010000003.1"/>
</dbReference>
<sequence>MKLSTANEISQELETSTPVLILGGAANSAALARNLARVGITVSAAGKSGCLALDSRHCHGKFRAPAECSIQDFWRELLLERPRPELEGSLIFALCDDSIEFVTSNHAALSQRYLLEGFDPALRREMLDKRATLVRARAAGVATPNFWDVDSAEKLEEIREDVSFPVMVKPIHSHLFIPVFGRKLFIIESDWEELVEKVQLAQAANCDVMVMEMVPGPDSLLSSYYTYIDEDGKSLFHYTKCIIRRYPVNRGGACYHQSKWLPETAEAGRKFFGSMPWRGMANIEFKRDLRDGKLKVIEVNPRFTDAHRMVVSGGLPIDEMIYRRQTGQDVPAFSGYEENVRMWNPLRDFLAFRELNKRGELSFPGWIKSLMSGRKVLPILSLTDPMPTVVRLREEFGRAFKRLGK</sequence>
<gene>
    <name evidence="3" type="ORF">Ga0609869_003038</name>
</gene>
<evidence type="ECO:0000259" key="2">
    <source>
        <dbReference type="PROSITE" id="PS50975"/>
    </source>
</evidence>
<evidence type="ECO:0000313" key="3">
    <source>
        <dbReference type="EMBL" id="MEX5729685.1"/>
    </source>
</evidence>
<dbReference type="EMBL" id="JBEHHI010000003">
    <property type="protein sequence ID" value="MEX5729685.1"/>
    <property type="molecule type" value="Genomic_DNA"/>
</dbReference>
<reference evidence="3 4" key="1">
    <citation type="submission" date="2024-06" db="EMBL/GenBank/DDBJ databases">
        <title>Genome of Rhodovulum iodosum, a marine photoferrotroph.</title>
        <authorList>
            <person name="Bianchini G."/>
            <person name="Nikeleit V."/>
            <person name="Kappler A."/>
            <person name="Bryce C."/>
            <person name="Sanchez-Baracaldo P."/>
        </authorList>
    </citation>
    <scope>NUCLEOTIDE SEQUENCE [LARGE SCALE GENOMIC DNA]</scope>
    <source>
        <strain evidence="3 4">UT/N1</strain>
    </source>
</reference>
<name>A0ABV3XY55_9RHOB</name>
<comment type="caution">
    <text evidence="3">The sequence shown here is derived from an EMBL/GenBank/DDBJ whole genome shotgun (WGS) entry which is preliminary data.</text>
</comment>
<keyword evidence="1" id="KW-0067">ATP-binding</keyword>
<keyword evidence="4" id="KW-1185">Reference proteome</keyword>
<dbReference type="Gene3D" id="3.30.470.20">
    <property type="entry name" value="ATP-grasp fold, B domain"/>
    <property type="match status" value="2"/>
</dbReference>
<keyword evidence="1" id="KW-0547">Nucleotide-binding</keyword>
<dbReference type="GO" id="GO:0016874">
    <property type="term" value="F:ligase activity"/>
    <property type="evidence" value="ECO:0007669"/>
    <property type="project" value="UniProtKB-KW"/>
</dbReference>
<proteinExistence type="predicted"/>
<dbReference type="Proteomes" id="UP001560019">
    <property type="component" value="Unassembled WGS sequence"/>
</dbReference>
<dbReference type="PROSITE" id="PS50975">
    <property type="entry name" value="ATP_GRASP"/>
    <property type="match status" value="1"/>
</dbReference>
<keyword evidence="3" id="KW-0436">Ligase</keyword>
<accession>A0ABV3XY55</accession>
<feature type="domain" description="ATP-grasp" evidence="2">
    <location>
        <begin position="133"/>
        <end position="326"/>
    </location>
</feature>
<evidence type="ECO:0000256" key="1">
    <source>
        <dbReference type="PROSITE-ProRule" id="PRU00409"/>
    </source>
</evidence>
<evidence type="ECO:0000313" key="4">
    <source>
        <dbReference type="Proteomes" id="UP001560019"/>
    </source>
</evidence>
<organism evidence="3 4">
    <name type="scientific">Rhodovulum iodosum</name>
    <dbReference type="NCBI Taxonomy" id="68291"/>
    <lineage>
        <taxon>Bacteria</taxon>
        <taxon>Pseudomonadati</taxon>
        <taxon>Pseudomonadota</taxon>
        <taxon>Alphaproteobacteria</taxon>
        <taxon>Rhodobacterales</taxon>
        <taxon>Paracoccaceae</taxon>
        <taxon>Rhodovulum</taxon>
    </lineage>
</organism>
<dbReference type="SUPFAM" id="SSF56059">
    <property type="entry name" value="Glutathione synthetase ATP-binding domain-like"/>
    <property type="match status" value="1"/>
</dbReference>
<dbReference type="InterPro" id="IPR011761">
    <property type="entry name" value="ATP-grasp"/>
</dbReference>